<dbReference type="Proteomes" id="UP000027308">
    <property type="component" value="Chromosome"/>
</dbReference>
<reference evidence="1 2" key="1">
    <citation type="submission" date="2014-05" db="EMBL/GenBank/DDBJ databases">
        <title>Pseudomonas simiae WCS417.</title>
        <authorList>
            <person name="Berendsen R.L."/>
        </authorList>
    </citation>
    <scope>NUCLEOTIDE SEQUENCE [LARGE SCALE GENOMIC DNA]</scope>
    <source>
        <strain evidence="1 2">WCS417</strain>
    </source>
</reference>
<gene>
    <name evidence="1" type="ORF">PS417_23330</name>
</gene>
<evidence type="ECO:0000313" key="1">
    <source>
        <dbReference type="EMBL" id="AIB38458.1"/>
    </source>
</evidence>
<name>A0A1N7UKN1_9PSED</name>
<evidence type="ECO:0000313" key="2">
    <source>
        <dbReference type="Proteomes" id="UP000027308"/>
    </source>
</evidence>
<dbReference type="AlphaFoldDB" id="A0A1N7UKN1"/>
<sequence length="98" mass="10175">MQRLEQSALAEAVQSTAASAATVVRRTIRVGGVQVCCISAALPALGLCIILLQGGELNAAQCVIDSAKHGCFLLLNSGLLRLLERSEANLIGDETGQL</sequence>
<organism evidence="1 2">
    <name type="scientific">Pseudomonas simiae</name>
    <dbReference type="NCBI Taxonomy" id="321846"/>
    <lineage>
        <taxon>Bacteria</taxon>
        <taxon>Pseudomonadati</taxon>
        <taxon>Pseudomonadota</taxon>
        <taxon>Gammaproteobacteria</taxon>
        <taxon>Pseudomonadales</taxon>
        <taxon>Pseudomonadaceae</taxon>
        <taxon>Pseudomonas</taxon>
    </lineage>
</organism>
<proteinExistence type="predicted"/>
<protein>
    <submittedName>
        <fullName evidence="1">Uncharacterized protein</fullName>
    </submittedName>
</protein>
<accession>A0A1N7UKN1</accession>
<dbReference type="EMBL" id="CP007637">
    <property type="protein sequence ID" value="AIB38458.1"/>
    <property type="molecule type" value="Genomic_DNA"/>
</dbReference>